<evidence type="ECO:0000256" key="5">
    <source>
        <dbReference type="ARBA" id="ARBA00023002"/>
    </source>
</evidence>
<evidence type="ECO:0000256" key="7">
    <source>
        <dbReference type="ARBA" id="ARBA00023033"/>
    </source>
</evidence>
<keyword evidence="5 9" id="KW-0560">Oxidoreductase</keyword>
<dbReference type="InterPro" id="IPR036396">
    <property type="entry name" value="Cyt_P450_sf"/>
</dbReference>
<comment type="similarity">
    <text evidence="2 9">Belongs to the cytochrome P450 family.</text>
</comment>
<dbReference type="PANTHER" id="PTHR24305">
    <property type="entry name" value="CYTOCHROME P450"/>
    <property type="match status" value="1"/>
</dbReference>
<evidence type="ECO:0000313" key="10">
    <source>
        <dbReference type="EMBL" id="CAJ2507651.1"/>
    </source>
</evidence>
<dbReference type="GO" id="GO:0004497">
    <property type="term" value="F:monooxygenase activity"/>
    <property type="evidence" value="ECO:0007669"/>
    <property type="project" value="UniProtKB-KW"/>
</dbReference>
<dbReference type="AlphaFoldDB" id="A0AAI8YJY8"/>
<keyword evidence="6 8" id="KW-0408">Iron</keyword>
<evidence type="ECO:0000256" key="1">
    <source>
        <dbReference type="ARBA" id="ARBA00001971"/>
    </source>
</evidence>
<organism evidence="10 11">
    <name type="scientific">Anthostomella pinea</name>
    <dbReference type="NCBI Taxonomy" id="933095"/>
    <lineage>
        <taxon>Eukaryota</taxon>
        <taxon>Fungi</taxon>
        <taxon>Dikarya</taxon>
        <taxon>Ascomycota</taxon>
        <taxon>Pezizomycotina</taxon>
        <taxon>Sordariomycetes</taxon>
        <taxon>Xylariomycetidae</taxon>
        <taxon>Xylariales</taxon>
        <taxon>Xylariaceae</taxon>
        <taxon>Anthostomella</taxon>
    </lineage>
</organism>
<evidence type="ECO:0000313" key="11">
    <source>
        <dbReference type="Proteomes" id="UP001295740"/>
    </source>
</evidence>
<proteinExistence type="inferred from homology"/>
<feature type="binding site" description="axial binding residue" evidence="8">
    <location>
        <position position="476"/>
    </location>
    <ligand>
        <name>heme</name>
        <dbReference type="ChEBI" id="CHEBI:30413"/>
    </ligand>
    <ligandPart>
        <name>Fe</name>
        <dbReference type="ChEBI" id="CHEBI:18248"/>
    </ligandPart>
</feature>
<gene>
    <name evidence="10" type="ORF">KHLLAP_LOCUS8119</name>
</gene>
<evidence type="ECO:0000256" key="6">
    <source>
        <dbReference type="ARBA" id="ARBA00023004"/>
    </source>
</evidence>
<protein>
    <submittedName>
        <fullName evidence="10">Uu.00g088370.m01.CDS01</fullName>
    </submittedName>
</protein>
<sequence length="569" mass="63938">MALFNLIQSALGLLQRHPALATVVILITYVSQLAVRRLYLSPISHIPGPKLAALTWAYEFYYDIILGGQYTFNIIDLHREYGPIIRINPYEIHVADPDFFSEVYPGPTRPRDKWSFFTSQFGAPDSTVATVDHNLHRVRRAAMNPFFSMSAVRKLQPVIEERVDALLERFKQHSRSSDEPLDLMYPYSAYTNDVICEYAFSRCNKLVEDPNYGRDTTDSLLDGTRMGNTIKHMPWLLALANQLPESLTGRYIPGWNEFLKLKASILDQTLDIQSGTTSSKRTNLEDSRVPQHPTIFHEMLSSRLLPPAEKTPQRIAQEGQILVQAGTMTTSWALTVGTFHLLNNPSSLKLLRDELFAALPDPSTPTPFGELMALPYLRAVVTESIRLSVGASSRLARISPTETLEFHDKSRGRTWRIPPGTPVGMTWYQTLCDPAVFAKPLAFRPERWLDDNHDDEGKGKHNDRYMVAFGGGTRVCLGMNVAQAELHLMLAKLFRRWGGGPACGNDNNASEADGDEKKSTCKGDRRPGDLGFIRVHHETTARDCQMAADYFTPIPWKGSKGVRVVFEAA</sequence>
<comment type="caution">
    <text evidence="10">The sequence shown here is derived from an EMBL/GenBank/DDBJ whole genome shotgun (WGS) entry which is preliminary data.</text>
</comment>
<keyword evidence="3 8" id="KW-0349">Heme</keyword>
<dbReference type="Gene3D" id="1.10.630.10">
    <property type="entry name" value="Cytochrome P450"/>
    <property type="match status" value="1"/>
</dbReference>
<reference evidence="10" key="1">
    <citation type="submission" date="2023-10" db="EMBL/GenBank/DDBJ databases">
        <authorList>
            <person name="Hackl T."/>
        </authorList>
    </citation>
    <scope>NUCLEOTIDE SEQUENCE</scope>
</reference>
<dbReference type="Proteomes" id="UP001295740">
    <property type="component" value="Unassembled WGS sequence"/>
</dbReference>
<comment type="cofactor">
    <cofactor evidence="1 8">
        <name>heme</name>
        <dbReference type="ChEBI" id="CHEBI:30413"/>
    </cofactor>
</comment>
<dbReference type="PRINTS" id="PR00463">
    <property type="entry name" value="EP450I"/>
</dbReference>
<dbReference type="Pfam" id="PF00067">
    <property type="entry name" value="p450"/>
    <property type="match status" value="1"/>
</dbReference>
<evidence type="ECO:0000256" key="4">
    <source>
        <dbReference type="ARBA" id="ARBA00022723"/>
    </source>
</evidence>
<keyword evidence="7 9" id="KW-0503">Monooxygenase</keyword>
<evidence type="ECO:0000256" key="3">
    <source>
        <dbReference type="ARBA" id="ARBA00022617"/>
    </source>
</evidence>
<accession>A0AAI8YJY8</accession>
<dbReference type="InterPro" id="IPR017972">
    <property type="entry name" value="Cyt_P450_CS"/>
</dbReference>
<dbReference type="EMBL" id="CAUWAG010000010">
    <property type="protein sequence ID" value="CAJ2507651.1"/>
    <property type="molecule type" value="Genomic_DNA"/>
</dbReference>
<keyword evidence="4 8" id="KW-0479">Metal-binding</keyword>
<dbReference type="PRINTS" id="PR00385">
    <property type="entry name" value="P450"/>
</dbReference>
<evidence type="ECO:0000256" key="2">
    <source>
        <dbReference type="ARBA" id="ARBA00010617"/>
    </source>
</evidence>
<name>A0AAI8YJY8_9PEZI</name>
<dbReference type="PROSITE" id="PS00086">
    <property type="entry name" value="CYTOCHROME_P450"/>
    <property type="match status" value="1"/>
</dbReference>
<dbReference type="InterPro" id="IPR050121">
    <property type="entry name" value="Cytochrome_P450_monoxygenase"/>
</dbReference>
<evidence type="ECO:0000256" key="8">
    <source>
        <dbReference type="PIRSR" id="PIRSR602401-1"/>
    </source>
</evidence>
<dbReference type="InterPro" id="IPR001128">
    <property type="entry name" value="Cyt_P450"/>
</dbReference>
<dbReference type="CDD" id="cd11062">
    <property type="entry name" value="CYP58-like"/>
    <property type="match status" value="1"/>
</dbReference>
<dbReference type="PANTHER" id="PTHR24305:SF157">
    <property type="entry name" value="N-ACETYLTRYPTOPHAN 6-HYDROXYLASE IVOC-RELATED"/>
    <property type="match status" value="1"/>
</dbReference>
<dbReference type="InterPro" id="IPR002401">
    <property type="entry name" value="Cyt_P450_E_grp-I"/>
</dbReference>
<dbReference type="GO" id="GO:0016705">
    <property type="term" value="F:oxidoreductase activity, acting on paired donors, with incorporation or reduction of molecular oxygen"/>
    <property type="evidence" value="ECO:0007669"/>
    <property type="project" value="InterPro"/>
</dbReference>
<keyword evidence="11" id="KW-1185">Reference proteome</keyword>
<evidence type="ECO:0000256" key="9">
    <source>
        <dbReference type="RuleBase" id="RU000461"/>
    </source>
</evidence>
<dbReference type="SUPFAM" id="SSF48264">
    <property type="entry name" value="Cytochrome P450"/>
    <property type="match status" value="1"/>
</dbReference>
<dbReference type="GO" id="GO:0020037">
    <property type="term" value="F:heme binding"/>
    <property type="evidence" value="ECO:0007669"/>
    <property type="project" value="InterPro"/>
</dbReference>
<dbReference type="GO" id="GO:0005506">
    <property type="term" value="F:iron ion binding"/>
    <property type="evidence" value="ECO:0007669"/>
    <property type="project" value="InterPro"/>
</dbReference>